<keyword evidence="3" id="KW-1185">Reference proteome</keyword>
<dbReference type="GO" id="GO:0005080">
    <property type="term" value="F:protein kinase C binding"/>
    <property type="evidence" value="ECO:0007669"/>
    <property type="project" value="TreeGrafter"/>
</dbReference>
<sequence>MCKTLMQHIGCLLKSHVGLVQTYREFGDIFVEIGNHEPQISSGEVFLKFGDAHRNMEKHGIQLVKVLQPMLGDLHTFLYKAVPDTRLTVKKYLDAKFEYLSYCLKIKEMDDEEAQCSAMQEALYRVETGNYEYRLILRCRQEARKRFSKLRSDVLVKLELLDQKRVRDIAYQLQLFVNAIAKFHVACKNVLQPTRNLFPIEVDISQVGYKYNTTGQLMADGEEDGDQDEGDEATNELLNLNDDVLPLSLNAVTVADDGDDKLLDL</sequence>
<name>A0A183J316_9BILA</name>
<dbReference type="PROSITE" id="PS50870">
    <property type="entry name" value="AH"/>
    <property type="match status" value="1"/>
</dbReference>
<dbReference type="GO" id="GO:0043113">
    <property type="term" value="P:receptor clustering"/>
    <property type="evidence" value="ECO:0007669"/>
    <property type="project" value="TreeGrafter"/>
</dbReference>
<evidence type="ECO:0000313" key="4">
    <source>
        <dbReference type="WBParaSite" id="SBAD_0001062801-mRNA-1"/>
    </source>
</evidence>
<evidence type="ECO:0000313" key="3">
    <source>
        <dbReference type="Proteomes" id="UP000270296"/>
    </source>
</evidence>
<dbReference type="Proteomes" id="UP000270296">
    <property type="component" value="Unassembled WGS sequence"/>
</dbReference>
<dbReference type="PANTHER" id="PTHR12141">
    <property type="entry name" value="ARFAPTIN-RELATED"/>
    <property type="match status" value="1"/>
</dbReference>
<dbReference type="GO" id="GO:0005543">
    <property type="term" value="F:phospholipid binding"/>
    <property type="evidence" value="ECO:0007669"/>
    <property type="project" value="TreeGrafter"/>
</dbReference>
<proteinExistence type="predicted"/>
<dbReference type="OrthoDB" id="5917245at2759"/>
<organism evidence="4">
    <name type="scientific">Soboliphyme baturini</name>
    <dbReference type="NCBI Taxonomy" id="241478"/>
    <lineage>
        <taxon>Eukaryota</taxon>
        <taxon>Metazoa</taxon>
        <taxon>Ecdysozoa</taxon>
        <taxon>Nematoda</taxon>
        <taxon>Enoplea</taxon>
        <taxon>Dorylaimia</taxon>
        <taxon>Dioctophymatida</taxon>
        <taxon>Dioctophymatoidea</taxon>
        <taxon>Soboliphymatidae</taxon>
        <taxon>Soboliphyme</taxon>
    </lineage>
</organism>
<gene>
    <name evidence="2" type="ORF">SBAD_LOCUS10266</name>
</gene>
<dbReference type="GO" id="GO:0097062">
    <property type="term" value="P:dendritic spine maintenance"/>
    <property type="evidence" value="ECO:0007669"/>
    <property type="project" value="TreeGrafter"/>
</dbReference>
<dbReference type="InterPro" id="IPR030798">
    <property type="entry name" value="Arfaptin_fam"/>
</dbReference>
<accession>A0A183J316</accession>
<reference evidence="4" key="1">
    <citation type="submission" date="2016-06" db="UniProtKB">
        <authorList>
            <consortium name="WormBaseParasite"/>
        </authorList>
    </citation>
    <scope>IDENTIFICATION</scope>
</reference>
<dbReference type="InterPro" id="IPR010504">
    <property type="entry name" value="AH_dom"/>
</dbReference>
<dbReference type="AlphaFoldDB" id="A0A183J316"/>
<evidence type="ECO:0000313" key="2">
    <source>
        <dbReference type="EMBL" id="VDP30370.1"/>
    </source>
</evidence>
<dbReference type="Pfam" id="PF06456">
    <property type="entry name" value="Arfaptin"/>
    <property type="match status" value="1"/>
</dbReference>
<dbReference type="GO" id="GO:0032588">
    <property type="term" value="C:trans-Golgi network membrane"/>
    <property type="evidence" value="ECO:0007669"/>
    <property type="project" value="TreeGrafter"/>
</dbReference>
<dbReference type="WBParaSite" id="SBAD_0001062801-mRNA-1">
    <property type="protein sequence ID" value="SBAD_0001062801-mRNA-1"/>
    <property type="gene ID" value="SBAD_0001062801"/>
</dbReference>
<dbReference type="SUPFAM" id="SSF103657">
    <property type="entry name" value="BAR/IMD domain-like"/>
    <property type="match status" value="1"/>
</dbReference>
<dbReference type="GO" id="GO:0014069">
    <property type="term" value="C:postsynaptic density"/>
    <property type="evidence" value="ECO:0007669"/>
    <property type="project" value="TreeGrafter"/>
</dbReference>
<protein>
    <submittedName>
        <fullName evidence="4">AH domain-containing protein</fullName>
    </submittedName>
</protein>
<dbReference type="EMBL" id="UZAM01013841">
    <property type="protein sequence ID" value="VDP30370.1"/>
    <property type="molecule type" value="Genomic_DNA"/>
</dbReference>
<dbReference type="GO" id="GO:0043005">
    <property type="term" value="C:neuron projection"/>
    <property type="evidence" value="ECO:0007669"/>
    <property type="project" value="TreeGrafter"/>
</dbReference>
<dbReference type="GO" id="GO:0008021">
    <property type="term" value="C:synaptic vesicle"/>
    <property type="evidence" value="ECO:0007669"/>
    <property type="project" value="TreeGrafter"/>
</dbReference>
<dbReference type="GO" id="GO:0006886">
    <property type="term" value="P:intracellular protein transport"/>
    <property type="evidence" value="ECO:0007669"/>
    <property type="project" value="TreeGrafter"/>
</dbReference>
<dbReference type="Gene3D" id="1.20.1270.60">
    <property type="entry name" value="Arfaptin homology (AH) domain/BAR domain"/>
    <property type="match status" value="1"/>
</dbReference>
<dbReference type="GO" id="GO:0098842">
    <property type="term" value="C:postsynaptic early endosome"/>
    <property type="evidence" value="ECO:0007669"/>
    <property type="project" value="TreeGrafter"/>
</dbReference>
<dbReference type="SMART" id="SM01015">
    <property type="entry name" value="Arfaptin"/>
    <property type="match status" value="1"/>
</dbReference>
<dbReference type="GO" id="GO:0002092">
    <property type="term" value="P:positive regulation of receptor internalization"/>
    <property type="evidence" value="ECO:0007669"/>
    <property type="project" value="TreeGrafter"/>
</dbReference>
<dbReference type="PANTHER" id="PTHR12141:SF1">
    <property type="entry name" value="PRKCA-BINDING PROTEIN"/>
    <property type="match status" value="1"/>
</dbReference>
<reference evidence="2 3" key="2">
    <citation type="submission" date="2018-11" db="EMBL/GenBank/DDBJ databases">
        <authorList>
            <consortium name="Pathogen Informatics"/>
        </authorList>
    </citation>
    <scope>NUCLEOTIDE SEQUENCE [LARGE SCALE GENOMIC DNA]</scope>
</reference>
<dbReference type="GO" id="GO:0034315">
    <property type="term" value="P:regulation of Arp2/3 complex-mediated actin nucleation"/>
    <property type="evidence" value="ECO:0007669"/>
    <property type="project" value="TreeGrafter"/>
</dbReference>
<dbReference type="GO" id="GO:0005886">
    <property type="term" value="C:plasma membrane"/>
    <property type="evidence" value="ECO:0007669"/>
    <property type="project" value="GOC"/>
</dbReference>
<evidence type="ECO:0000259" key="1">
    <source>
        <dbReference type="PROSITE" id="PS50870"/>
    </source>
</evidence>
<dbReference type="InterPro" id="IPR027267">
    <property type="entry name" value="AH/BAR_dom_sf"/>
</dbReference>
<dbReference type="GO" id="GO:0019904">
    <property type="term" value="F:protein domain specific binding"/>
    <property type="evidence" value="ECO:0007669"/>
    <property type="project" value="InterPro"/>
</dbReference>
<feature type="domain" description="AH" evidence="1">
    <location>
        <begin position="1"/>
        <end position="196"/>
    </location>
</feature>